<dbReference type="SUPFAM" id="SSF116726">
    <property type="entry name" value="TrkA C-terminal domain-like"/>
    <property type="match status" value="1"/>
</dbReference>
<evidence type="ECO:0000256" key="2">
    <source>
        <dbReference type="SAM" id="Phobius"/>
    </source>
</evidence>
<gene>
    <name evidence="5" type="ORF">JM658_14695</name>
</gene>
<dbReference type="Gene3D" id="3.40.50.720">
    <property type="entry name" value="NAD(P)-binding Rossmann-like Domain"/>
    <property type="match status" value="1"/>
</dbReference>
<feature type="domain" description="RCK N-terminal" evidence="3">
    <location>
        <begin position="109"/>
        <end position="225"/>
    </location>
</feature>
<reference evidence="5 6" key="1">
    <citation type="submission" date="2021-01" db="EMBL/GenBank/DDBJ databases">
        <title>Genome sequencing of Joostella atrarenae M1-2 (= KCTC 23194).</title>
        <authorList>
            <person name="Zakaria M.R."/>
            <person name="Lam M.Q."/>
            <person name="Chong C.S."/>
        </authorList>
    </citation>
    <scope>NUCLEOTIDE SEQUENCE [LARGE SCALE GENOMIC DNA]</scope>
    <source>
        <strain evidence="5 6">M1-2</strain>
    </source>
</reference>
<feature type="domain" description="RCK C-terminal" evidence="4">
    <location>
        <begin position="247"/>
        <end position="334"/>
    </location>
</feature>
<dbReference type="SUPFAM" id="SSF51735">
    <property type="entry name" value="NAD(P)-binding Rossmann-fold domains"/>
    <property type="match status" value="1"/>
</dbReference>
<proteinExistence type="predicted"/>
<dbReference type="InterPro" id="IPR050721">
    <property type="entry name" value="Trk_Ktr_HKT_K-transport"/>
</dbReference>
<feature type="transmembrane region" description="Helical" evidence="2">
    <location>
        <begin position="63"/>
        <end position="88"/>
    </location>
</feature>
<keyword evidence="5" id="KW-0813">Transport</keyword>
<dbReference type="PANTHER" id="PTHR43833">
    <property type="entry name" value="POTASSIUM CHANNEL PROTEIN 2-RELATED-RELATED"/>
    <property type="match status" value="1"/>
</dbReference>
<dbReference type="EMBL" id="JAETXX010000012">
    <property type="protein sequence ID" value="MCF8716078.1"/>
    <property type="molecule type" value="Genomic_DNA"/>
</dbReference>
<sequence>MFKLFRSKFYIALVLLLFIFLFGILGYRFLSDYSWVEAAYMTVITITTVGFSEVRPTDNVTKIFTIILITSSVFIVAYAISVVTEYVLSRSALQNIKYRKMKKQIAKLNNHIIICGYGRNGMQAAKKLKAYRKPFVVIEQDEEIVNRYSEDVLFVIGNANEDETLEEAGIQKAECLITALPNDADNLFVVLSSRQLNKGITIISRASQEASQRKLKLAGANKTIMPDKIGGDHMASLVVLPDLIEFMDQLSIDDETTINLEEVAVDNLPEGYLYKTLVDLDLRRQTGCTAIGYKHPDGKYIINPDASVELLPNSKLMVLGQPEQIKKLNTLFHIVENTFNG</sequence>
<evidence type="ECO:0000313" key="5">
    <source>
        <dbReference type="EMBL" id="MCF8716078.1"/>
    </source>
</evidence>
<keyword evidence="2" id="KW-0812">Transmembrane</keyword>
<dbReference type="InterPro" id="IPR013099">
    <property type="entry name" value="K_chnl_dom"/>
</dbReference>
<organism evidence="5 6">
    <name type="scientific">Joostella atrarenae</name>
    <dbReference type="NCBI Taxonomy" id="679257"/>
    <lineage>
        <taxon>Bacteria</taxon>
        <taxon>Pseudomonadati</taxon>
        <taxon>Bacteroidota</taxon>
        <taxon>Flavobacteriia</taxon>
        <taxon>Flavobacteriales</taxon>
        <taxon>Flavobacteriaceae</taxon>
        <taxon>Joostella</taxon>
    </lineage>
</organism>
<dbReference type="PROSITE" id="PS51201">
    <property type="entry name" value="RCK_N"/>
    <property type="match status" value="1"/>
</dbReference>
<accession>A0ABS9J6Q2</accession>
<dbReference type="Gene3D" id="3.30.70.1450">
    <property type="entry name" value="Regulator of K+ conductance, C-terminal domain"/>
    <property type="match status" value="1"/>
</dbReference>
<dbReference type="PROSITE" id="PS51202">
    <property type="entry name" value="RCK_C"/>
    <property type="match status" value="1"/>
</dbReference>
<name>A0ABS9J6Q2_9FLAO</name>
<dbReference type="InterPro" id="IPR006037">
    <property type="entry name" value="RCK_C"/>
</dbReference>
<keyword evidence="2" id="KW-0472">Membrane</keyword>
<evidence type="ECO:0000256" key="1">
    <source>
        <dbReference type="ARBA" id="ARBA00004651"/>
    </source>
</evidence>
<dbReference type="Pfam" id="PF07885">
    <property type="entry name" value="Ion_trans_2"/>
    <property type="match status" value="1"/>
</dbReference>
<evidence type="ECO:0000259" key="4">
    <source>
        <dbReference type="PROSITE" id="PS51202"/>
    </source>
</evidence>
<keyword evidence="5" id="KW-0406">Ion transport</keyword>
<dbReference type="Gene3D" id="1.10.287.70">
    <property type="match status" value="1"/>
</dbReference>
<keyword evidence="5" id="KW-0407">Ion channel</keyword>
<protein>
    <submittedName>
        <fullName evidence="5">Potassium channel protein</fullName>
    </submittedName>
</protein>
<comment type="subcellular location">
    <subcellularLocation>
        <location evidence="1">Cell membrane</location>
        <topology evidence="1">Multi-pass membrane protein</topology>
    </subcellularLocation>
</comment>
<dbReference type="Pfam" id="PF02254">
    <property type="entry name" value="TrkA_N"/>
    <property type="match status" value="1"/>
</dbReference>
<dbReference type="InterPro" id="IPR003148">
    <property type="entry name" value="RCK_N"/>
</dbReference>
<keyword evidence="2" id="KW-1133">Transmembrane helix</keyword>
<evidence type="ECO:0000259" key="3">
    <source>
        <dbReference type="PROSITE" id="PS51201"/>
    </source>
</evidence>
<dbReference type="InterPro" id="IPR036291">
    <property type="entry name" value="NAD(P)-bd_dom_sf"/>
</dbReference>
<dbReference type="GO" id="GO:0034220">
    <property type="term" value="P:monoatomic ion transmembrane transport"/>
    <property type="evidence" value="ECO:0007669"/>
    <property type="project" value="UniProtKB-KW"/>
</dbReference>
<feature type="transmembrane region" description="Helical" evidence="2">
    <location>
        <begin position="33"/>
        <end position="51"/>
    </location>
</feature>
<dbReference type="Pfam" id="PF02080">
    <property type="entry name" value="TrkA_C"/>
    <property type="match status" value="1"/>
</dbReference>
<dbReference type="Proteomes" id="UP000829517">
    <property type="component" value="Unassembled WGS sequence"/>
</dbReference>
<dbReference type="InterPro" id="IPR036721">
    <property type="entry name" value="RCK_C_sf"/>
</dbReference>
<feature type="transmembrane region" description="Helical" evidence="2">
    <location>
        <begin position="9"/>
        <end position="27"/>
    </location>
</feature>
<keyword evidence="6" id="KW-1185">Reference proteome</keyword>
<comment type="caution">
    <text evidence="5">The sequence shown here is derived from an EMBL/GenBank/DDBJ whole genome shotgun (WGS) entry which is preliminary data.</text>
</comment>
<dbReference type="SUPFAM" id="SSF81324">
    <property type="entry name" value="Voltage-gated potassium channels"/>
    <property type="match status" value="1"/>
</dbReference>
<dbReference type="PANTHER" id="PTHR43833:SF9">
    <property type="entry name" value="POTASSIUM CHANNEL PROTEIN YUGO-RELATED"/>
    <property type="match status" value="1"/>
</dbReference>
<evidence type="ECO:0000313" key="6">
    <source>
        <dbReference type="Proteomes" id="UP000829517"/>
    </source>
</evidence>